<keyword evidence="3" id="KW-1185">Reference proteome</keyword>
<feature type="domain" description="Flp pilus assembly protein RcpC/CpaB" evidence="1">
    <location>
        <begin position="126"/>
        <end position="234"/>
    </location>
</feature>
<comment type="caution">
    <text evidence="2">The sequence shown here is derived from an EMBL/GenBank/DDBJ whole genome shotgun (WGS) entry which is preliminary data.</text>
</comment>
<evidence type="ECO:0000259" key="1">
    <source>
        <dbReference type="Pfam" id="PF16976"/>
    </source>
</evidence>
<dbReference type="Proteomes" id="UP000318878">
    <property type="component" value="Unassembled WGS sequence"/>
</dbReference>
<gene>
    <name evidence="2" type="ORF">Enr8_13110</name>
</gene>
<accession>A0A5C5VP30</accession>
<reference evidence="2 3" key="1">
    <citation type="submission" date="2019-02" db="EMBL/GenBank/DDBJ databases">
        <title>Deep-cultivation of Planctomycetes and their phenomic and genomic characterization uncovers novel biology.</title>
        <authorList>
            <person name="Wiegand S."/>
            <person name="Jogler M."/>
            <person name="Boedeker C."/>
            <person name="Pinto D."/>
            <person name="Vollmers J."/>
            <person name="Rivas-Marin E."/>
            <person name="Kohn T."/>
            <person name="Peeters S.H."/>
            <person name="Heuer A."/>
            <person name="Rast P."/>
            <person name="Oberbeckmann S."/>
            <person name="Bunk B."/>
            <person name="Jeske O."/>
            <person name="Meyerdierks A."/>
            <person name="Storesund J.E."/>
            <person name="Kallscheuer N."/>
            <person name="Luecker S."/>
            <person name="Lage O.M."/>
            <person name="Pohl T."/>
            <person name="Merkel B.J."/>
            <person name="Hornburger P."/>
            <person name="Mueller R.-W."/>
            <person name="Bruemmer F."/>
            <person name="Labrenz M."/>
            <person name="Spormann A.M."/>
            <person name="Op Den Camp H."/>
            <person name="Overmann J."/>
            <person name="Amann R."/>
            <person name="Jetten M.S.M."/>
            <person name="Mascher T."/>
            <person name="Medema M.H."/>
            <person name="Devos D.P."/>
            <person name="Kaster A.-K."/>
            <person name="Ovreas L."/>
            <person name="Rohde M."/>
            <person name="Galperin M.Y."/>
            <person name="Jogler C."/>
        </authorList>
    </citation>
    <scope>NUCLEOTIDE SEQUENCE [LARGE SCALE GENOMIC DNA]</scope>
    <source>
        <strain evidence="2 3">Enr8</strain>
    </source>
</reference>
<dbReference type="AlphaFoldDB" id="A0A5C5VP30"/>
<evidence type="ECO:0000313" key="3">
    <source>
        <dbReference type="Proteomes" id="UP000318878"/>
    </source>
</evidence>
<dbReference type="RefSeq" id="WP_146429766.1">
    <property type="nucleotide sequence ID" value="NZ_SJPF01000001.1"/>
</dbReference>
<dbReference type="InterPro" id="IPR031571">
    <property type="entry name" value="RcpC_dom"/>
</dbReference>
<dbReference type="EMBL" id="SJPF01000001">
    <property type="protein sequence ID" value="TWT39611.1"/>
    <property type="molecule type" value="Genomic_DNA"/>
</dbReference>
<proteinExistence type="predicted"/>
<dbReference type="InterPro" id="IPR017592">
    <property type="entry name" value="Pilus_assmbl_Flp-typ_CpaB"/>
</dbReference>
<sequence length="308" mass="33535">MSRLSPGTLLLGVVAVMFGLLAAYVVRKNMTREEPAPVVETPPPPVETYVVPKAAANLMAGRTLTMGDVVIYRYTQEQVDAQPLPSGYMVSAEQIIGRTLKQELADKSVFTPDMFYPEGTGPGIVQDLEPGQRAFTVRVEYDEAVEGFARPGTKVDVLFRVDADVENELPQTTVTLLQEVKVLSFDASPLSVNPIADPRVARRRQTATVTLAVQPQDVIKLQVAENHGTFALALVSPDGNAVSYDGAPRTLSELMDRRPPLRTMMRVYRGASISELEFRENADGRDQLFRASQSQDAVDAAADVAVAS</sequence>
<protein>
    <recommendedName>
        <fullName evidence="1">Flp pilus assembly protein RcpC/CpaB domain-containing protein</fullName>
    </recommendedName>
</protein>
<name>A0A5C5VP30_9BACT</name>
<dbReference type="OrthoDB" id="258847at2"/>
<dbReference type="CDD" id="cd11614">
    <property type="entry name" value="SAF_CpaB_FlgA_like"/>
    <property type="match status" value="1"/>
</dbReference>
<dbReference type="Pfam" id="PF16976">
    <property type="entry name" value="RcpC"/>
    <property type="match status" value="1"/>
</dbReference>
<organism evidence="2 3">
    <name type="scientific">Blastopirellula retiformator</name>
    <dbReference type="NCBI Taxonomy" id="2527970"/>
    <lineage>
        <taxon>Bacteria</taxon>
        <taxon>Pseudomonadati</taxon>
        <taxon>Planctomycetota</taxon>
        <taxon>Planctomycetia</taxon>
        <taxon>Pirellulales</taxon>
        <taxon>Pirellulaceae</taxon>
        <taxon>Blastopirellula</taxon>
    </lineage>
</organism>
<evidence type="ECO:0000313" key="2">
    <source>
        <dbReference type="EMBL" id="TWT39611.1"/>
    </source>
</evidence>
<dbReference type="NCBIfam" id="TIGR03177">
    <property type="entry name" value="pilus_cpaB"/>
    <property type="match status" value="1"/>
</dbReference>